<dbReference type="CDD" id="cd01449">
    <property type="entry name" value="TST_Repeat_2"/>
    <property type="match status" value="1"/>
</dbReference>
<proteinExistence type="predicted"/>
<keyword evidence="5" id="KW-1185">Reference proteome</keyword>
<dbReference type="Proteomes" id="UP000323011">
    <property type="component" value="Unassembled WGS sequence"/>
</dbReference>
<reference evidence="4 5" key="1">
    <citation type="submission" date="2019-07" db="EMBL/GenBank/DDBJ databases">
        <title>Genomes of Cafeteria roenbergensis.</title>
        <authorList>
            <person name="Fischer M.G."/>
            <person name="Hackl T."/>
            <person name="Roman M."/>
        </authorList>
    </citation>
    <scope>NUCLEOTIDE SEQUENCE [LARGE SCALE GENOMIC DNA]</scope>
    <source>
        <strain evidence="4 5">BVI</strain>
    </source>
</reference>
<dbReference type="PANTHER" id="PTHR11364:SF27">
    <property type="entry name" value="SULFURTRANSFERASE"/>
    <property type="match status" value="1"/>
</dbReference>
<protein>
    <recommendedName>
        <fullName evidence="3">Rhodanese domain-containing protein</fullName>
    </recommendedName>
</protein>
<feature type="domain" description="Rhodanese" evidence="3">
    <location>
        <begin position="151"/>
        <end position="272"/>
    </location>
</feature>
<evidence type="ECO:0000256" key="1">
    <source>
        <dbReference type="ARBA" id="ARBA00022679"/>
    </source>
</evidence>
<comment type="caution">
    <text evidence="4">The sequence shown here is derived from an EMBL/GenBank/DDBJ whole genome shotgun (WGS) entry which is preliminary data.</text>
</comment>
<dbReference type="AlphaFoldDB" id="A0A5A8CIE1"/>
<evidence type="ECO:0000256" key="2">
    <source>
        <dbReference type="ARBA" id="ARBA00022737"/>
    </source>
</evidence>
<dbReference type="Gene3D" id="3.40.250.10">
    <property type="entry name" value="Rhodanese-like domain"/>
    <property type="match status" value="2"/>
</dbReference>
<name>A0A5A8CIE1_CAFRO</name>
<sequence length="275" mass="28317">MLPDARTLSWACSRAGIRSASDRVVVYDSVGTFSAPRAWWTLRCFGFEDVLVLDGGLPAWQAAGFDARPEPGSALYADGGDESGAGDAVTAAAAAADALLPGMQSSAAAGAAWTLDQVLEHARAHCRGGSEGELVATGPAAAPRPTSQDAPVAEHILVDARSSARFRGEAAEPRAWLPSGHIPGSVNVPFDSLLQEEKEGTAGTRLLPPDRLRLAFAAAGVDVTAESPRVVTTCGSGITAAVLSLALREAGRPEAATSLFDGSWAEYGAAASRHR</sequence>
<dbReference type="SUPFAM" id="SSF52821">
    <property type="entry name" value="Rhodanese/Cell cycle control phosphatase"/>
    <property type="match status" value="2"/>
</dbReference>
<gene>
    <name evidence="4" type="ORF">FNF29_03825</name>
</gene>
<evidence type="ECO:0000313" key="4">
    <source>
        <dbReference type="EMBL" id="KAA0152598.1"/>
    </source>
</evidence>
<dbReference type="GO" id="GO:0005739">
    <property type="term" value="C:mitochondrion"/>
    <property type="evidence" value="ECO:0007669"/>
    <property type="project" value="TreeGrafter"/>
</dbReference>
<dbReference type="InterPro" id="IPR001763">
    <property type="entry name" value="Rhodanese-like_dom"/>
</dbReference>
<evidence type="ECO:0000313" key="5">
    <source>
        <dbReference type="Proteomes" id="UP000323011"/>
    </source>
</evidence>
<keyword evidence="2" id="KW-0677">Repeat</keyword>
<dbReference type="Pfam" id="PF00581">
    <property type="entry name" value="Rhodanese"/>
    <property type="match status" value="2"/>
</dbReference>
<feature type="domain" description="Rhodanese" evidence="3">
    <location>
        <begin position="3"/>
        <end position="69"/>
    </location>
</feature>
<organism evidence="4 5">
    <name type="scientific">Cafeteria roenbergensis</name>
    <name type="common">Marine flagellate</name>
    <dbReference type="NCBI Taxonomy" id="33653"/>
    <lineage>
        <taxon>Eukaryota</taxon>
        <taxon>Sar</taxon>
        <taxon>Stramenopiles</taxon>
        <taxon>Bigyra</taxon>
        <taxon>Opalozoa</taxon>
        <taxon>Bicosoecida</taxon>
        <taxon>Cafeteriaceae</taxon>
        <taxon>Cafeteria</taxon>
    </lineage>
</organism>
<accession>A0A5A8CIE1</accession>
<dbReference type="SMART" id="SM00450">
    <property type="entry name" value="RHOD"/>
    <property type="match status" value="1"/>
</dbReference>
<dbReference type="InterPro" id="IPR045078">
    <property type="entry name" value="TST/MPST-like"/>
</dbReference>
<dbReference type="PANTHER" id="PTHR11364">
    <property type="entry name" value="THIOSULFATE SULFERTANSFERASE"/>
    <property type="match status" value="1"/>
</dbReference>
<dbReference type="EMBL" id="VLTN01000020">
    <property type="protein sequence ID" value="KAA0152598.1"/>
    <property type="molecule type" value="Genomic_DNA"/>
</dbReference>
<dbReference type="GO" id="GO:0004792">
    <property type="term" value="F:thiosulfate-cyanide sulfurtransferase activity"/>
    <property type="evidence" value="ECO:0007669"/>
    <property type="project" value="TreeGrafter"/>
</dbReference>
<dbReference type="PROSITE" id="PS50206">
    <property type="entry name" value="RHODANESE_3"/>
    <property type="match status" value="2"/>
</dbReference>
<evidence type="ECO:0000259" key="3">
    <source>
        <dbReference type="PROSITE" id="PS50206"/>
    </source>
</evidence>
<dbReference type="InterPro" id="IPR036873">
    <property type="entry name" value="Rhodanese-like_dom_sf"/>
</dbReference>
<keyword evidence="1" id="KW-0808">Transferase</keyword>